<dbReference type="AlphaFoldDB" id="A0A917BMM1"/>
<evidence type="ECO:0000256" key="7">
    <source>
        <dbReference type="ARBA" id="ARBA00023027"/>
    </source>
</evidence>
<dbReference type="InterPro" id="IPR042128">
    <property type="entry name" value="NuoE_dom"/>
</dbReference>
<feature type="binding site" evidence="10">
    <location>
        <position position="135"/>
    </location>
    <ligand>
        <name>[2Fe-2S] cluster</name>
        <dbReference type="ChEBI" id="CHEBI:190135"/>
    </ligand>
</feature>
<proteinExistence type="inferred from homology"/>
<dbReference type="EMBL" id="BMHV01000001">
    <property type="protein sequence ID" value="GGF51943.1"/>
    <property type="molecule type" value="Genomic_DNA"/>
</dbReference>
<evidence type="ECO:0000256" key="10">
    <source>
        <dbReference type="PIRSR" id="PIRSR000216-1"/>
    </source>
</evidence>
<dbReference type="GO" id="GO:1902494">
    <property type="term" value="C:catalytic complex"/>
    <property type="evidence" value="ECO:0007669"/>
    <property type="project" value="UniProtKB-ARBA"/>
</dbReference>
<dbReference type="FunFam" id="3.40.30.10:FF:000022">
    <property type="entry name" value="NADH dehydrogenase flavoprotein 2, mitochondrial"/>
    <property type="match status" value="1"/>
</dbReference>
<dbReference type="InterPro" id="IPR036249">
    <property type="entry name" value="Thioredoxin-like_sf"/>
</dbReference>
<keyword evidence="7" id="KW-0520">NAD</keyword>
<evidence type="ECO:0000256" key="4">
    <source>
        <dbReference type="ARBA" id="ARBA00022967"/>
    </source>
</evidence>
<dbReference type="InterPro" id="IPR002023">
    <property type="entry name" value="NuoE-like"/>
</dbReference>
<dbReference type="InterPro" id="IPR041921">
    <property type="entry name" value="NuoE_N"/>
</dbReference>
<evidence type="ECO:0000256" key="5">
    <source>
        <dbReference type="ARBA" id="ARBA00023004"/>
    </source>
</evidence>
<evidence type="ECO:0000313" key="13">
    <source>
        <dbReference type="Proteomes" id="UP000632498"/>
    </source>
</evidence>
<dbReference type="PANTHER" id="PTHR10371:SF3">
    <property type="entry name" value="NADH DEHYDROGENASE [UBIQUINONE] FLAVOPROTEIN 2, MITOCHONDRIAL"/>
    <property type="match status" value="1"/>
</dbReference>
<comment type="similarity">
    <text evidence="1">Belongs to the complex I 24 kDa subunit family.</text>
</comment>
<keyword evidence="4" id="KW-1278">Translocase</keyword>
<gene>
    <name evidence="12" type="ORF">GCM10011332_01560</name>
</gene>
<comment type="cofactor">
    <cofactor evidence="10">
        <name>[2Fe-2S] cluster</name>
        <dbReference type="ChEBI" id="CHEBI:190135"/>
    </cofactor>
    <text evidence="10">Binds 1 [2Fe-2S] cluster.</text>
</comment>
<reference evidence="12" key="1">
    <citation type="journal article" date="2014" name="Int. J. Syst. Evol. Microbiol.">
        <title>Complete genome sequence of Corynebacterium casei LMG S-19264T (=DSM 44701T), isolated from a smear-ripened cheese.</title>
        <authorList>
            <consortium name="US DOE Joint Genome Institute (JGI-PGF)"/>
            <person name="Walter F."/>
            <person name="Albersmeier A."/>
            <person name="Kalinowski J."/>
            <person name="Ruckert C."/>
        </authorList>
    </citation>
    <scope>NUCLEOTIDE SEQUENCE</scope>
    <source>
        <strain evidence="12">CGMCC 1.15254</strain>
    </source>
</reference>
<dbReference type="FunFam" id="1.10.10.1590:FF:000001">
    <property type="entry name" value="NADH-quinone oxidoreductase subunit E"/>
    <property type="match status" value="1"/>
</dbReference>
<dbReference type="GO" id="GO:0008324">
    <property type="term" value="F:monoatomic cation transmembrane transporter activity"/>
    <property type="evidence" value="ECO:0007669"/>
    <property type="project" value="UniProtKB-ARBA"/>
</dbReference>
<feature type="binding site" evidence="10">
    <location>
        <position position="94"/>
    </location>
    <ligand>
        <name>[2Fe-2S] cluster</name>
        <dbReference type="ChEBI" id="CHEBI:190135"/>
    </ligand>
</feature>
<dbReference type="Gene3D" id="3.40.30.10">
    <property type="entry name" value="Glutaredoxin"/>
    <property type="match status" value="1"/>
</dbReference>
<feature type="binding site" evidence="10">
    <location>
        <position position="99"/>
    </location>
    <ligand>
        <name>[2Fe-2S] cluster</name>
        <dbReference type="ChEBI" id="CHEBI:190135"/>
    </ligand>
</feature>
<comment type="catalytic activity">
    <reaction evidence="9">
        <text>a quinone + NADH + 5 H(+)(in) = a quinol + NAD(+) + 4 H(+)(out)</text>
        <dbReference type="Rhea" id="RHEA:57888"/>
        <dbReference type="ChEBI" id="CHEBI:15378"/>
        <dbReference type="ChEBI" id="CHEBI:24646"/>
        <dbReference type="ChEBI" id="CHEBI:57540"/>
        <dbReference type="ChEBI" id="CHEBI:57945"/>
        <dbReference type="ChEBI" id="CHEBI:132124"/>
    </reaction>
</comment>
<evidence type="ECO:0000256" key="6">
    <source>
        <dbReference type="ARBA" id="ARBA00023014"/>
    </source>
</evidence>
<comment type="cofactor">
    <cofactor evidence="8">
        <name>[2Fe-2S] cluster</name>
        <dbReference type="ChEBI" id="CHEBI:190135"/>
    </cofactor>
</comment>
<dbReference type="GO" id="GO:0031967">
    <property type="term" value="C:organelle envelope"/>
    <property type="evidence" value="ECO:0007669"/>
    <property type="project" value="UniProtKB-ARBA"/>
</dbReference>
<dbReference type="PANTHER" id="PTHR10371">
    <property type="entry name" value="NADH DEHYDROGENASE UBIQUINONE FLAVOPROTEIN 2, MITOCHONDRIAL"/>
    <property type="match status" value="1"/>
</dbReference>
<evidence type="ECO:0000256" key="9">
    <source>
        <dbReference type="ARBA" id="ARBA00047712"/>
    </source>
</evidence>
<dbReference type="NCBIfam" id="NF005725">
    <property type="entry name" value="PRK07539.1-5"/>
    <property type="match status" value="1"/>
</dbReference>
<dbReference type="GO" id="GO:0031090">
    <property type="term" value="C:organelle membrane"/>
    <property type="evidence" value="ECO:0007669"/>
    <property type="project" value="UniProtKB-ARBA"/>
</dbReference>
<evidence type="ECO:0000256" key="8">
    <source>
        <dbReference type="ARBA" id="ARBA00034078"/>
    </source>
</evidence>
<sequence length="197" mass="21497">MSNMNIQQPDSFEFTPENLELAKQHIAKYPEGKQQSACMPLLDLAQRQYGWLPTAAMDVVADMLGMAPVRVYEVATFYTMFNKEPVGKHHVQVCTNISCWLRGSDDIVKAIQETAEIQTGETSVDGLITLAEVECLGACSNAPMMQINDDYYEDLTGEDAARIINDLRSGKTPKPGPQNGRNGAAPLGEPTSLTGDA</sequence>
<feature type="region of interest" description="Disordered" evidence="11">
    <location>
        <begin position="166"/>
        <end position="197"/>
    </location>
</feature>
<evidence type="ECO:0000256" key="2">
    <source>
        <dbReference type="ARBA" id="ARBA00022714"/>
    </source>
</evidence>
<evidence type="ECO:0000256" key="3">
    <source>
        <dbReference type="ARBA" id="ARBA00022723"/>
    </source>
</evidence>
<dbReference type="GO" id="GO:0046872">
    <property type="term" value="F:metal ion binding"/>
    <property type="evidence" value="ECO:0007669"/>
    <property type="project" value="UniProtKB-KW"/>
</dbReference>
<dbReference type="GO" id="GO:0051537">
    <property type="term" value="F:2 iron, 2 sulfur cluster binding"/>
    <property type="evidence" value="ECO:0007669"/>
    <property type="project" value="UniProtKB-KW"/>
</dbReference>
<dbReference type="GO" id="GO:0098662">
    <property type="term" value="P:inorganic cation transmembrane transport"/>
    <property type="evidence" value="ECO:0007669"/>
    <property type="project" value="UniProtKB-ARBA"/>
</dbReference>
<comment type="caution">
    <text evidence="12">The sequence shown here is derived from an EMBL/GenBank/DDBJ whole genome shotgun (WGS) entry which is preliminary data.</text>
</comment>
<evidence type="ECO:0000313" key="12">
    <source>
        <dbReference type="EMBL" id="GGF51943.1"/>
    </source>
</evidence>
<dbReference type="NCBIfam" id="TIGR01958">
    <property type="entry name" value="nuoE_fam"/>
    <property type="match status" value="1"/>
</dbReference>
<keyword evidence="6 10" id="KW-0411">Iron-sulfur</keyword>
<dbReference type="CDD" id="cd03064">
    <property type="entry name" value="TRX_Fd_NuoE"/>
    <property type="match status" value="1"/>
</dbReference>
<dbReference type="SUPFAM" id="SSF52833">
    <property type="entry name" value="Thioredoxin-like"/>
    <property type="match status" value="1"/>
</dbReference>
<dbReference type="GO" id="GO:0003954">
    <property type="term" value="F:NADH dehydrogenase activity"/>
    <property type="evidence" value="ECO:0007669"/>
    <property type="project" value="TreeGrafter"/>
</dbReference>
<keyword evidence="5 10" id="KW-0408">Iron</keyword>
<keyword evidence="13" id="KW-1185">Reference proteome</keyword>
<dbReference type="RefSeq" id="WP_188660054.1">
    <property type="nucleotide sequence ID" value="NZ_BMHV01000001.1"/>
</dbReference>
<evidence type="ECO:0000256" key="11">
    <source>
        <dbReference type="SAM" id="MobiDB-lite"/>
    </source>
</evidence>
<keyword evidence="2 10" id="KW-0001">2Fe-2S</keyword>
<accession>A0A917BMM1</accession>
<dbReference type="PIRSF" id="PIRSF000216">
    <property type="entry name" value="NADH_DH_24kDa"/>
    <property type="match status" value="1"/>
</dbReference>
<dbReference type="NCBIfam" id="NF005722">
    <property type="entry name" value="PRK07539.1-2"/>
    <property type="match status" value="1"/>
</dbReference>
<dbReference type="GO" id="GO:0022890">
    <property type="term" value="F:inorganic cation transmembrane transporter activity"/>
    <property type="evidence" value="ECO:0007669"/>
    <property type="project" value="UniProtKB-ARBA"/>
</dbReference>
<dbReference type="Proteomes" id="UP000632498">
    <property type="component" value="Unassembled WGS sequence"/>
</dbReference>
<organism evidence="12 13">
    <name type="scientific">Terasakiella brassicae</name>
    <dbReference type="NCBI Taxonomy" id="1634917"/>
    <lineage>
        <taxon>Bacteria</taxon>
        <taxon>Pseudomonadati</taxon>
        <taxon>Pseudomonadota</taxon>
        <taxon>Alphaproteobacteria</taxon>
        <taxon>Rhodospirillales</taxon>
        <taxon>Terasakiellaceae</taxon>
        <taxon>Terasakiella</taxon>
    </lineage>
</organism>
<name>A0A917BMM1_9PROT</name>
<reference evidence="12" key="2">
    <citation type="submission" date="2020-09" db="EMBL/GenBank/DDBJ databases">
        <authorList>
            <person name="Sun Q."/>
            <person name="Zhou Y."/>
        </authorList>
    </citation>
    <scope>NUCLEOTIDE SEQUENCE</scope>
    <source>
        <strain evidence="12">CGMCC 1.15254</strain>
    </source>
</reference>
<keyword evidence="3 10" id="KW-0479">Metal-binding</keyword>
<feature type="binding site" evidence="10">
    <location>
        <position position="139"/>
    </location>
    <ligand>
        <name>[2Fe-2S] cluster</name>
        <dbReference type="ChEBI" id="CHEBI:190135"/>
    </ligand>
</feature>
<dbReference type="GO" id="GO:0022804">
    <property type="term" value="F:active transmembrane transporter activity"/>
    <property type="evidence" value="ECO:0007669"/>
    <property type="project" value="UniProtKB-ARBA"/>
</dbReference>
<dbReference type="Pfam" id="PF01257">
    <property type="entry name" value="2Fe-2S_thioredx"/>
    <property type="match status" value="1"/>
</dbReference>
<evidence type="ECO:0000256" key="1">
    <source>
        <dbReference type="ARBA" id="ARBA00010643"/>
    </source>
</evidence>
<dbReference type="GO" id="GO:0098796">
    <property type="term" value="C:membrane protein complex"/>
    <property type="evidence" value="ECO:0007669"/>
    <property type="project" value="UniProtKB-ARBA"/>
</dbReference>
<dbReference type="Gene3D" id="1.10.10.1590">
    <property type="entry name" value="NADH-quinone oxidoreductase subunit E"/>
    <property type="match status" value="1"/>
</dbReference>
<protein>
    <submittedName>
        <fullName evidence="12">NADH dehydrogenase</fullName>
    </submittedName>
</protein>